<organism evidence="18 19">
    <name type="scientific">Gallaecimonas pentaromativorans</name>
    <dbReference type="NCBI Taxonomy" id="584787"/>
    <lineage>
        <taxon>Bacteria</taxon>
        <taxon>Pseudomonadati</taxon>
        <taxon>Pseudomonadota</taxon>
        <taxon>Gammaproteobacteria</taxon>
        <taxon>Enterobacterales</taxon>
        <taxon>Gallaecimonadaceae</taxon>
        <taxon>Gallaecimonas</taxon>
    </lineage>
</organism>
<keyword evidence="9" id="KW-0234">DNA repair</keyword>
<reference evidence="18 19" key="1">
    <citation type="submission" date="2018-11" db="EMBL/GenBank/DDBJ databases">
        <title>Genomic Encyclopedia of Type Strains, Phase IV (KMG-IV): sequencing the most valuable type-strain genomes for metagenomic binning, comparative biology and taxonomic classification.</title>
        <authorList>
            <person name="Goeker M."/>
        </authorList>
    </citation>
    <scope>NUCLEOTIDE SEQUENCE [LARGE SCALE GENOMIC DNA]</scope>
    <source>
        <strain evidence="18 19">DSM 21945</strain>
    </source>
</reference>
<keyword evidence="8" id="KW-0460">Magnesium</keyword>
<evidence type="ECO:0000256" key="12">
    <source>
        <dbReference type="ARBA" id="ARBA00038905"/>
    </source>
</evidence>
<dbReference type="EC" id="3.6.1.55" evidence="12"/>
<keyword evidence="7" id="KW-0378">Hydrolase</keyword>
<dbReference type="GO" id="GO:0006260">
    <property type="term" value="P:DNA replication"/>
    <property type="evidence" value="ECO:0007669"/>
    <property type="project" value="UniProtKB-KW"/>
</dbReference>
<proteinExistence type="inferred from homology"/>
<keyword evidence="19" id="KW-1185">Reference proteome</keyword>
<name>A0A3N1PDL4_9GAMM</name>
<evidence type="ECO:0000256" key="6">
    <source>
        <dbReference type="ARBA" id="ARBA00022763"/>
    </source>
</evidence>
<evidence type="ECO:0000256" key="2">
    <source>
        <dbReference type="ARBA" id="ARBA00005582"/>
    </source>
</evidence>
<dbReference type="GO" id="GO:0035539">
    <property type="term" value="F:8-oxo-7,8-dihydrodeoxyguanosine triphosphate pyrophosphatase activity"/>
    <property type="evidence" value="ECO:0007669"/>
    <property type="project" value="UniProtKB-EC"/>
</dbReference>
<dbReference type="RefSeq" id="WP_170164116.1">
    <property type="nucleotide sequence ID" value="NZ_RJUL01000006.1"/>
</dbReference>
<dbReference type="AlphaFoldDB" id="A0A3N1PDL4"/>
<dbReference type="GO" id="GO:0044716">
    <property type="term" value="F:8-oxo-GDP phosphatase activity"/>
    <property type="evidence" value="ECO:0007669"/>
    <property type="project" value="TreeGrafter"/>
</dbReference>
<dbReference type="InterPro" id="IPR000086">
    <property type="entry name" value="NUDIX_hydrolase_dom"/>
</dbReference>
<dbReference type="GO" id="GO:0008413">
    <property type="term" value="F:8-oxo-7,8-dihydroguanosine triphosphate pyrophosphatase activity"/>
    <property type="evidence" value="ECO:0007669"/>
    <property type="project" value="TreeGrafter"/>
</dbReference>
<evidence type="ECO:0000256" key="5">
    <source>
        <dbReference type="ARBA" id="ARBA00022723"/>
    </source>
</evidence>
<comment type="caution">
    <text evidence="18">The sequence shown here is derived from an EMBL/GenBank/DDBJ whole genome shotgun (WGS) entry which is preliminary data.</text>
</comment>
<evidence type="ECO:0000256" key="10">
    <source>
        <dbReference type="ARBA" id="ARBA00035861"/>
    </source>
</evidence>
<evidence type="ECO:0000256" key="14">
    <source>
        <dbReference type="ARBA" id="ARBA00041592"/>
    </source>
</evidence>
<keyword evidence="3" id="KW-0515">Mutator protein</keyword>
<evidence type="ECO:0000256" key="4">
    <source>
        <dbReference type="ARBA" id="ARBA00022705"/>
    </source>
</evidence>
<dbReference type="SUPFAM" id="SSF55811">
    <property type="entry name" value="Nudix"/>
    <property type="match status" value="1"/>
</dbReference>
<feature type="domain" description="Nudix hydrolase" evidence="17">
    <location>
        <begin position="1"/>
        <end position="125"/>
    </location>
</feature>
<dbReference type="Pfam" id="PF00293">
    <property type="entry name" value="NUDIX"/>
    <property type="match status" value="1"/>
</dbReference>
<evidence type="ECO:0000256" key="9">
    <source>
        <dbReference type="ARBA" id="ARBA00023204"/>
    </source>
</evidence>
<evidence type="ECO:0000256" key="16">
    <source>
        <dbReference type="ARBA" id="ARBA00042798"/>
    </source>
</evidence>
<keyword evidence="4" id="KW-0235">DNA replication</keyword>
<protein>
    <recommendedName>
        <fullName evidence="13">8-oxo-dGTP diphosphatase</fullName>
        <ecNumber evidence="12">3.6.1.55</ecNumber>
    </recommendedName>
    <alternativeName>
        <fullName evidence="16">7,8-dihydro-8-oxoguanine-triphosphatase</fullName>
    </alternativeName>
    <alternativeName>
        <fullName evidence="15">Mutator protein MutT</fullName>
    </alternativeName>
    <alternativeName>
        <fullName evidence="14">dGTP pyrophosphohydrolase</fullName>
    </alternativeName>
</protein>
<comment type="similarity">
    <text evidence="2">Belongs to the Nudix hydrolase family.</text>
</comment>
<evidence type="ECO:0000256" key="15">
    <source>
        <dbReference type="ARBA" id="ARBA00041979"/>
    </source>
</evidence>
<dbReference type="GO" id="GO:0044715">
    <property type="term" value="F:8-oxo-dGDP phosphatase activity"/>
    <property type="evidence" value="ECO:0007669"/>
    <property type="project" value="TreeGrafter"/>
</dbReference>
<dbReference type="PROSITE" id="PS51462">
    <property type="entry name" value="NUDIX"/>
    <property type="match status" value="1"/>
</dbReference>
<gene>
    <name evidence="18" type="ORF">EDC28_106137</name>
</gene>
<sequence>MKTAVVAVIVRAGKVLVVQRAAGIPAAGYWTPPSGKLNAKETEPQALVREMQEELALAVRPLRCVWQCPAEGAAYRLHWWLAAPMSSTLDPAPAEIAAVRWVRPAQFARLQPTFTAGRHFFETILPGLPEWRGHRAPLGSTLEQ</sequence>
<comment type="cofactor">
    <cofactor evidence="1">
        <name>Mg(2+)</name>
        <dbReference type="ChEBI" id="CHEBI:18420"/>
    </cofactor>
</comment>
<evidence type="ECO:0000256" key="7">
    <source>
        <dbReference type="ARBA" id="ARBA00022801"/>
    </source>
</evidence>
<evidence type="ECO:0000313" key="18">
    <source>
        <dbReference type="EMBL" id="ROQ24890.1"/>
    </source>
</evidence>
<evidence type="ECO:0000259" key="17">
    <source>
        <dbReference type="PROSITE" id="PS51462"/>
    </source>
</evidence>
<evidence type="ECO:0000256" key="11">
    <source>
        <dbReference type="ARBA" id="ARBA00036904"/>
    </source>
</evidence>
<keyword evidence="6" id="KW-0227">DNA damage</keyword>
<evidence type="ECO:0000313" key="19">
    <source>
        <dbReference type="Proteomes" id="UP000268033"/>
    </source>
</evidence>
<comment type="catalytic activity">
    <reaction evidence="10">
        <text>8-oxo-dGTP + H2O = 8-oxo-dGMP + diphosphate + H(+)</text>
        <dbReference type="Rhea" id="RHEA:31575"/>
        <dbReference type="ChEBI" id="CHEBI:15377"/>
        <dbReference type="ChEBI" id="CHEBI:15378"/>
        <dbReference type="ChEBI" id="CHEBI:33019"/>
        <dbReference type="ChEBI" id="CHEBI:63224"/>
        <dbReference type="ChEBI" id="CHEBI:77896"/>
        <dbReference type="EC" id="3.6.1.55"/>
    </reaction>
</comment>
<dbReference type="STRING" id="584787.GCA_001247655_02282"/>
<dbReference type="PANTHER" id="PTHR47707:SF1">
    <property type="entry name" value="NUDIX HYDROLASE FAMILY PROTEIN"/>
    <property type="match status" value="1"/>
</dbReference>
<dbReference type="Gene3D" id="3.90.79.10">
    <property type="entry name" value="Nucleoside Triphosphate Pyrophosphohydrolase"/>
    <property type="match status" value="1"/>
</dbReference>
<dbReference type="GO" id="GO:0046872">
    <property type="term" value="F:metal ion binding"/>
    <property type="evidence" value="ECO:0007669"/>
    <property type="project" value="UniProtKB-KW"/>
</dbReference>
<evidence type="ECO:0000256" key="13">
    <source>
        <dbReference type="ARBA" id="ARBA00040794"/>
    </source>
</evidence>
<evidence type="ECO:0000256" key="1">
    <source>
        <dbReference type="ARBA" id="ARBA00001946"/>
    </source>
</evidence>
<dbReference type="PANTHER" id="PTHR47707">
    <property type="entry name" value="8-OXO-DGTP DIPHOSPHATASE"/>
    <property type="match status" value="1"/>
</dbReference>
<dbReference type="Proteomes" id="UP000268033">
    <property type="component" value="Unassembled WGS sequence"/>
</dbReference>
<evidence type="ECO:0000256" key="3">
    <source>
        <dbReference type="ARBA" id="ARBA00022457"/>
    </source>
</evidence>
<dbReference type="InterPro" id="IPR015797">
    <property type="entry name" value="NUDIX_hydrolase-like_dom_sf"/>
</dbReference>
<dbReference type="InterPro" id="IPR047127">
    <property type="entry name" value="MutT-like"/>
</dbReference>
<accession>A0A3N1PDL4</accession>
<comment type="catalytic activity">
    <reaction evidence="11">
        <text>8-oxo-GTP + H2O = 8-oxo-GMP + diphosphate + H(+)</text>
        <dbReference type="Rhea" id="RHEA:67616"/>
        <dbReference type="ChEBI" id="CHEBI:15377"/>
        <dbReference type="ChEBI" id="CHEBI:15378"/>
        <dbReference type="ChEBI" id="CHEBI:33019"/>
        <dbReference type="ChEBI" id="CHEBI:143553"/>
        <dbReference type="ChEBI" id="CHEBI:145694"/>
    </reaction>
</comment>
<dbReference type="EMBL" id="RJUL01000006">
    <property type="protein sequence ID" value="ROQ24890.1"/>
    <property type="molecule type" value="Genomic_DNA"/>
</dbReference>
<evidence type="ECO:0000256" key="8">
    <source>
        <dbReference type="ARBA" id="ARBA00022842"/>
    </source>
</evidence>
<dbReference type="GO" id="GO:0006281">
    <property type="term" value="P:DNA repair"/>
    <property type="evidence" value="ECO:0007669"/>
    <property type="project" value="UniProtKB-KW"/>
</dbReference>
<keyword evidence="5" id="KW-0479">Metal-binding</keyword>